<dbReference type="InterPro" id="IPR025836">
    <property type="entry name" value="Zn_knuckle_CX2CX4HX4C"/>
</dbReference>
<feature type="domain" description="Zinc knuckle CX2CX4HX4C" evidence="1">
    <location>
        <begin position="49"/>
        <end position="84"/>
    </location>
</feature>
<evidence type="ECO:0000313" key="3">
    <source>
        <dbReference type="Proteomes" id="UP000075243"/>
    </source>
</evidence>
<keyword evidence="3" id="KW-1185">Reference proteome</keyword>
<evidence type="ECO:0000259" key="1">
    <source>
        <dbReference type="Pfam" id="PF14392"/>
    </source>
</evidence>
<evidence type="ECO:0000313" key="2">
    <source>
        <dbReference type="EMBL" id="KYP59669.1"/>
    </source>
</evidence>
<dbReference type="AlphaFoldDB" id="A0A151SXX8"/>
<name>A0A151SXX8_CAJCA</name>
<dbReference type="Pfam" id="PF14392">
    <property type="entry name" value="zf-CCHC_4"/>
    <property type="match status" value="1"/>
</dbReference>
<organism evidence="2 3">
    <name type="scientific">Cajanus cajan</name>
    <name type="common">Pigeon pea</name>
    <name type="synonym">Cajanus indicus</name>
    <dbReference type="NCBI Taxonomy" id="3821"/>
    <lineage>
        <taxon>Eukaryota</taxon>
        <taxon>Viridiplantae</taxon>
        <taxon>Streptophyta</taxon>
        <taxon>Embryophyta</taxon>
        <taxon>Tracheophyta</taxon>
        <taxon>Spermatophyta</taxon>
        <taxon>Magnoliopsida</taxon>
        <taxon>eudicotyledons</taxon>
        <taxon>Gunneridae</taxon>
        <taxon>Pentapetalae</taxon>
        <taxon>rosids</taxon>
        <taxon>fabids</taxon>
        <taxon>Fabales</taxon>
        <taxon>Fabaceae</taxon>
        <taxon>Papilionoideae</taxon>
        <taxon>50 kb inversion clade</taxon>
        <taxon>NPAAA clade</taxon>
        <taxon>indigoferoid/millettioid clade</taxon>
        <taxon>Phaseoleae</taxon>
        <taxon>Cajanus</taxon>
    </lineage>
</organism>
<reference evidence="2 3" key="1">
    <citation type="journal article" date="2012" name="Nat. Biotechnol.">
        <title>Draft genome sequence of pigeonpea (Cajanus cajan), an orphan legume crop of resource-poor farmers.</title>
        <authorList>
            <person name="Varshney R.K."/>
            <person name="Chen W."/>
            <person name="Li Y."/>
            <person name="Bharti A.K."/>
            <person name="Saxena R.K."/>
            <person name="Schlueter J.A."/>
            <person name="Donoghue M.T."/>
            <person name="Azam S."/>
            <person name="Fan G."/>
            <person name="Whaley A.M."/>
            <person name="Farmer A.D."/>
            <person name="Sheridan J."/>
            <person name="Iwata A."/>
            <person name="Tuteja R."/>
            <person name="Penmetsa R.V."/>
            <person name="Wu W."/>
            <person name="Upadhyaya H.D."/>
            <person name="Yang S.P."/>
            <person name="Shah T."/>
            <person name="Saxena K.B."/>
            <person name="Michael T."/>
            <person name="McCombie W.R."/>
            <person name="Yang B."/>
            <person name="Zhang G."/>
            <person name="Yang H."/>
            <person name="Wang J."/>
            <person name="Spillane C."/>
            <person name="Cook D.R."/>
            <person name="May G.D."/>
            <person name="Xu X."/>
            <person name="Jackson S.A."/>
        </authorList>
    </citation>
    <scope>NUCLEOTIDE SEQUENCE [LARGE SCALE GENOMIC DNA]</scope>
    <source>
        <strain evidence="3">cv. Asha</strain>
    </source>
</reference>
<sequence length="125" mass="14818">GDDKYLCLVGGFLFDRPIRVHIMKERMVEVWHLGRGVAIKEVKAWFFLFQFFHREAKKVLFKYERLGTFCFLCGLLGHVDNYCDQLFTMDKDNGVQAWGKELRANNRRIRGLRGSRWVREEGQSD</sequence>
<dbReference type="Gramene" id="C.cajan_14675.t">
    <property type="protein sequence ID" value="C.cajan_14675.t"/>
    <property type="gene ID" value="C.cajan_14675"/>
</dbReference>
<feature type="non-terminal residue" evidence="2">
    <location>
        <position position="1"/>
    </location>
</feature>
<dbReference type="EMBL" id="CM003612">
    <property type="protein sequence ID" value="KYP59669.1"/>
    <property type="molecule type" value="Genomic_DNA"/>
</dbReference>
<proteinExistence type="predicted"/>
<dbReference type="Proteomes" id="UP000075243">
    <property type="component" value="Chromosome 10"/>
</dbReference>
<protein>
    <recommendedName>
        <fullName evidence="1">Zinc knuckle CX2CX4HX4C domain-containing protein</fullName>
    </recommendedName>
</protein>
<accession>A0A151SXX8</accession>
<gene>
    <name evidence="2" type="ORF">KK1_015106</name>
</gene>